<evidence type="ECO:0000313" key="2">
    <source>
        <dbReference type="Proteomes" id="UP000315636"/>
    </source>
</evidence>
<gene>
    <name evidence="1" type="ORF">SAMN06264849_1136</name>
</gene>
<reference evidence="1 2" key="1">
    <citation type="submission" date="2017-05" db="EMBL/GenBank/DDBJ databases">
        <authorList>
            <person name="Varghese N."/>
            <person name="Submissions S."/>
        </authorList>
    </citation>
    <scope>NUCLEOTIDE SEQUENCE [LARGE SCALE GENOMIC DNA]</scope>
    <source>
        <strain evidence="1 2">DSM 45474</strain>
    </source>
</reference>
<dbReference type="RefSeq" id="WP_185956348.1">
    <property type="nucleotide sequence ID" value="NZ_FXTI01000013.1"/>
</dbReference>
<keyword evidence="2" id="KW-1185">Reference proteome</keyword>
<dbReference type="Proteomes" id="UP000315636">
    <property type="component" value="Unassembled WGS sequence"/>
</dbReference>
<proteinExistence type="predicted"/>
<evidence type="ECO:0000313" key="1">
    <source>
        <dbReference type="EMBL" id="SMO91050.1"/>
    </source>
</evidence>
<protein>
    <submittedName>
        <fullName evidence="1">Uncharacterized protein</fullName>
    </submittedName>
</protein>
<dbReference type="EMBL" id="FXTI01000013">
    <property type="protein sequence ID" value="SMO91050.1"/>
    <property type="molecule type" value="Genomic_DNA"/>
</dbReference>
<dbReference type="AlphaFoldDB" id="A0A521F6A4"/>
<sequence>MKFQAHDSQLPNAMSRKLDRVRFIGGDFQTFRNMTEEEFEKAKERALRWQSEDR</sequence>
<accession>A0A521F6A4</accession>
<organism evidence="1 2">
    <name type="scientific">Melghirimyces algeriensis</name>
    <dbReference type="NCBI Taxonomy" id="910412"/>
    <lineage>
        <taxon>Bacteria</taxon>
        <taxon>Bacillati</taxon>
        <taxon>Bacillota</taxon>
        <taxon>Bacilli</taxon>
        <taxon>Bacillales</taxon>
        <taxon>Thermoactinomycetaceae</taxon>
        <taxon>Melghirimyces</taxon>
    </lineage>
</organism>
<name>A0A521F6A4_9BACL</name>